<dbReference type="Pfam" id="PF01026">
    <property type="entry name" value="TatD_DNase"/>
    <property type="match status" value="1"/>
</dbReference>
<gene>
    <name evidence="2" type="ORF">SELO1098_LOCUS11765</name>
</gene>
<accession>A0A7S3H287</accession>
<feature type="compositionally biased region" description="Basic and acidic residues" evidence="1">
    <location>
        <begin position="306"/>
        <end position="316"/>
    </location>
</feature>
<feature type="region of interest" description="Disordered" evidence="1">
    <location>
        <begin position="294"/>
        <end position="319"/>
    </location>
</feature>
<evidence type="ECO:0000256" key="1">
    <source>
        <dbReference type="SAM" id="MobiDB-lite"/>
    </source>
</evidence>
<dbReference type="InterPro" id="IPR001130">
    <property type="entry name" value="TatD-like"/>
</dbReference>
<reference evidence="2" key="1">
    <citation type="submission" date="2021-01" db="EMBL/GenBank/DDBJ databases">
        <authorList>
            <person name="Corre E."/>
            <person name="Pelletier E."/>
            <person name="Niang G."/>
            <person name="Scheremetjew M."/>
            <person name="Finn R."/>
            <person name="Kale V."/>
            <person name="Holt S."/>
            <person name="Cochrane G."/>
            <person name="Meng A."/>
            <person name="Brown T."/>
            <person name="Cohen L."/>
        </authorList>
    </citation>
    <scope>NUCLEOTIDE SEQUENCE</scope>
    <source>
        <strain evidence="2">CCAP 955/1</strain>
    </source>
</reference>
<dbReference type="AlphaFoldDB" id="A0A7S3H287"/>
<evidence type="ECO:0000313" key="2">
    <source>
        <dbReference type="EMBL" id="CAE0282931.1"/>
    </source>
</evidence>
<dbReference type="PANTHER" id="PTHR47176">
    <property type="entry name" value="OSJNBA0020J04.13 PROTEIN"/>
    <property type="match status" value="1"/>
</dbReference>
<name>A0A7S3H287_9STRA</name>
<dbReference type="GO" id="GO:0016788">
    <property type="term" value="F:hydrolase activity, acting on ester bonds"/>
    <property type="evidence" value="ECO:0007669"/>
    <property type="project" value="InterPro"/>
</dbReference>
<protein>
    <submittedName>
        <fullName evidence="2">Uncharacterized protein</fullName>
    </submittedName>
</protein>
<dbReference type="PANTHER" id="PTHR47176:SF1">
    <property type="entry name" value="OS04G0577500 PROTEIN"/>
    <property type="match status" value="1"/>
</dbReference>
<dbReference type="InterPro" id="IPR032466">
    <property type="entry name" value="Metal_Hydrolase"/>
</dbReference>
<dbReference type="SUPFAM" id="SSF51556">
    <property type="entry name" value="Metallo-dependent hydrolases"/>
    <property type="match status" value="1"/>
</dbReference>
<proteinExistence type="predicted"/>
<dbReference type="Gene3D" id="3.20.20.140">
    <property type="entry name" value="Metal-dependent hydrolases"/>
    <property type="match status" value="1"/>
</dbReference>
<sequence>MENTQHVSGEVWNNHTTLFDSHCHLQLPPLYENARKAIALALQLGVKHMAVCGTEPGSDWQKVLALAEAYPDIVIPSFGLHPWWIKQYYPPSQDNSALKDLEQKHRDHGEWLPELEALLQQHPEAGVGETGLDRGITKEVPYALQEEVLLEHMHLAGRYQRTLTLHCVGCWDRLLGLLNQQRKMYCQYQKKLNSVFTKALVEESIGFKAKEPPVHDEAHTSNSELFPASIILHSCGNMPIHLVQSFASLPNTYFSFSMGGRGHSGELSEKTKSFVRAIPIDRLLLETDSPDQLPSPFKIPRATAKPSDKVTTDTREPIQSGDNDLCSQFLQYNEPAMLRYHCVQLAQVLNISSERLAQLTTANSRKAFHL</sequence>
<organism evidence="2">
    <name type="scientific">Spumella elongata</name>
    <dbReference type="NCBI Taxonomy" id="89044"/>
    <lineage>
        <taxon>Eukaryota</taxon>
        <taxon>Sar</taxon>
        <taxon>Stramenopiles</taxon>
        <taxon>Ochrophyta</taxon>
        <taxon>Chrysophyceae</taxon>
        <taxon>Chromulinales</taxon>
        <taxon>Chromulinaceae</taxon>
        <taxon>Spumella</taxon>
    </lineage>
</organism>
<dbReference type="CDD" id="cd01310">
    <property type="entry name" value="TatD_DNAse"/>
    <property type="match status" value="1"/>
</dbReference>
<dbReference type="EMBL" id="HBIC01023524">
    <property type="protein sequence ID" value="CAE0282931.1"/>
    <property type="molecule type" value="Transcribed_RNA"/>
</dbReference>